<sequence>RIDMSLQLDISSLMSRISFIEDKDTDFNMTLQIAPKNNIHETLTYHQKFADFVYNVGYNYQYGIGVEKNDYKAFIYYKKSAEIGHVDGAFNIG</sequence>
<proteinExistence type="predicted"/>
<gene>
    <name evidence="1" type="ORF">DERYTH_LOCUS25341</name>
</gene>
<reference evidence="1" key="1">
    <citation type="submission" date="2021-06" db="EMBL/GenBank/DDBJ databases">
        <authorList>
            <person name="Kallberg Y."/>
            <person name="Tangrot J."/>
            <person name="Rosling A."/>
        </authorList>
    </citation>
    <scope>NUCLEOTIDE SEQUENCE</scope>
    <source>
        <strain evidence="1">MA453B</strain>
    </source>
</reference>
<dbReference type="SMART" id="SM00671">
    <property type="entry name" value="SEL1"/>
    <property type="match status" value="1"/>
</dbReference>
<dbReference type="AlphaFoldDB" id="A0A9N9K626"/>
<organism evidence="1 2">
    <name type="scientific">Dentiscutata erythropus</name>
    <dbReference type="NCBI Taxonomy" id="1348616"/>
    <lineage>
        <taxon>Eukaryota</taxon>
        <taxon>Fungi</taxon>
        <taxon>Fungi incertae sedis</taxon>
        <taxon>Mucoromycota</taxon>
        <taxon>Glomeromycotina</taxon>
        <taxon>Glomeromycetes</taxon>
        <taxon>Diversisporales</taxon>
        <taxon>Gigasporaceae</taxon>
        <taxon>Dentiscutata</taxon>
    </lineage>
</organism>
<evidence type="ECO:0000313" key="1">
    <source>
        <dbReference type="EMBL" id="CAG8810661.1"/>
    </source>
</evidence>
<dbReference type="Proteomes" id="UP000789405">
    <property type="component" value="Unassembled WGS sequence"/>
</dbReference>
<dbReference type="OrthoDB" id="2425131at2759"/>
<keyword evidence="2" id="KW-1185">Reference proteome</keyword>
<evidence type="ECO:0000313" key="2">
    <source>
        <dbReference type="Proteomes" id="UP000789405"/>
    </source>
</evidence>
<dbReference type="InterPro" id="IPR011990">
    <property type="entry name" value="TPR-like_helical_dom_sf"/>
</dbReference>
<dbReference type="InterPro" id="IPR006597">
    <property type="entry name" value="Sel1-like"/>
</dbReference>
<accession>A0A9N9K626</accession>
<dbReference type="SUPFAM" id="SSF81901">
    <property type="entry name" value="HCP-like"/>
    <property type="match status" value="1"/>
</dbReference>
<dbReference type="Pfam" id="PF08238">
    <property type="entry name" value="Sel1"/>
    <property type="match status" value="1"/>
</dbReference>
<protein>
    <submittedName>
        <fullName evidence="1">11919_t:CDS:1</fullName>
    </submittedName>
</protein>
<dbReference type="Gene3D" id="1.25.40.10">
    <property type="entry name" value="Tetratricopeptide repeat domain"/>
    <property type="match status" value="1"/>
</dbReference>
<feature type="non-terminal residue" evidence="1">
    <location>
        <position position="1"/>
    </location>
</feature>
<dbReference type="EMBL" id="CAJVPY010046602">
    <property type="protein sequence ID" value="CAG8810661.1"/>
    <property type="molecule type" value="Genomic_DNA"/>
</dbReference>
<feature type="non-terminal residue" evidence="1">
    <location>
        <position position="93"/>
    </location>
</feature>
<comment type="caution">
    <text evidence="1">The sequence shown here is derived from an EMBL/GenBank/DDBJ whole genome shotgun (WGS) entry which is preliminary data.</text>
</comment>
<name>A0A9N9K626_9GLOM</name>